<keyword evidence="2" id="KW-1185">Reference proteome</keyword>
<dbReference type="EMBL" id="JAGKQM010000017">
    <property type="protein sequence ID" value="KAH0867829.1"/>
    <property type="molecule type" value="Genomic_DNA"/>
</dbReference>
<gene>
    <name evidence="1" type="ORF">HID58_074851</name>
</gene>
<protein>
    <submittedName>
        <fullName evidence="1">Uncharacterized protein</fullName>
    </submittedName>
</protein>
<sequence>MMKPKKKNLVWIFGKFGKLKECKGGFKYMINIKDVQRFSLNLTFQRLKAFRKKIPANAY</sequence>
<accession>A0ABQ7YHY8</accession>
<comment type="caution">
    <text evidence="1">The sequence shown here is derived from an EMBL/GenBank/DDBJ whole genome shotgun (WGS) entry which is preliminary data.</text>
</comment>
<name>A0ABQ7YHY8_BRANA</name>
<dbReference type="Proteomes" id="UP000824890">
    <property type="component" value="Unassembled WGS sequence"/>
</dbReference>
<evidence type="ECO:0000313" key="1">
    <source>
        <dbReference type="EMBL" id="KAH0867829.1"/>
    </source>
</evidence>
<reference evidence="1 2" key="1">
    <citation type="submission" date="2021-05" db="EMBL/GenBank/DDBJ databases">
        <title>Genome Assembly of Synthetic Allotetraploid Brassica napus Reveals Homoeologous Exchanges between Subgenomes.</title>
        <authorList>
            <person name="Davis J.T."/>
        </authorList>
    </citation>
    <scope>NUCLEOTIDE SEQUENCE [LARGE SCALE GENOMIC DNA]</scope>
    <source>
        <strain evidence="2">cv. Da-Ae</strain>
        <tissue evidence="1">Seedling</tissue>
    </source>
</reference>
<proteinExistence type="predicted"/>
<evidence type="ECO:0000313" key="2">
    <source>
        <dbReference type="Proteomes" id="UP000824890"/>
    </source>
</evidence>
<organism evidence="1 2">
    <name type="scientific">Brassica napus</name>
    <name type="common">Rape</name>
    <dbReference type="NCBI Taxonomy" id="3708"/>
    <lineage>
        <taxon>Eukaryota</taxon>
        <taxon>Viridiplantae</taxon>
        <taxon>Streptophyta</taxon>
        <taxon>Embryophyta</taxon>
        <taxon>Tracheophyta</taxon>
        <taxon>Spermatophyta</taxon>
        <taxon>Magnoliopsida</taxon>
        <taxon>eudicotyledons</taxon>
        <taxon>Gunneridae</taxon>
        <taxon>Pentapetalae</taxon>
        <taxon>rosids</taxon>
        <taxon>malvids</taxon>
        <taxon>Brassicales</taxon>
        <taxon>Brassicaceae</taxon>
        <taxon>Brassiceae</taxon>
        <taxon>Brassica</taxon>
    </lineage>
</organism>